<organism evidence="5 6">
    <name type="scientific">Pararhodospirillum photometricum DSM 122</name>
    <dbReference type="NCBI Taxonomy" id="1150469"/>
    <lineage>
        <taxon>Bacteria</taxon>
        <taxon>Pseudomonadati</taxon>
        <taxon>Pseudomonadota</taxon>
        <taxon>Alphaproteobacteria</taxon>
        <taxon>Rhodospirillales</taxon>
        <taxon>Rhodospirillaceae</taxon>
        <taxon>Pararhodospirillum</taxon>
    </lineage>
</organism>
<sequence length="88" mass="10090">MRAWEEANRVFHRVLLTPCAMPRLLQLIDDLHVASARFLFAGWRSEWEAPSDRDHRAILTALRQGHPETAVAILVRHVQSIGQRPGRS</sequence>
<feature type="domain" description="GntR C-terminal" evidence="4">
    <location>
        <begin position="2"/>
        <end position="79"/>
    </location>
</feature>
<keyword evidence="6" id="KW-1185">Reference proteome</keyword>
<dbReference type="eggNOG" id="COG1802">
    <property type="taxonomic scope" value="Bacteria"/>
</dbReference>
<dbReference type="Gene3D" id="1.20.120.530">
    <property type="entry name" value="GntR ligand-binding domain-like"/>
    <property type="match status" value="1"/>
</dbReference>
<protein>
    <submittedName>
        <fullName evidence="5">Transcription regulator</fullName>
    </submittedName>
</protein>
<dbReference type="InterPro" id="IPR008920">
    <property type="entry name" value="TF_FadR/GntR_C"/>
</dbReference>
<dbReference type="AlphaFoldDB" id="H6SQA3"/>
<gene>
    <name evidence="5" type="ORF">RSPPHO_02996</name>
</gene>
<dbReference type="InterPro" id="IPR011711">
    <property type="entry name" value="GntR_C"/>
</dbReference>
<dbReference type="KEGG" id="rpm:RSPPHO_02996"/>
<dbReference type="SUPFAM" id="SSF48008">
    <property type="entry name" value="GntR ligand-binding domain-like"/>
    <property type="match status" value="1"/>
</dbReference>
<accession>H6SQA3</accession>
<dbReference type="Proteomes" id="UP000033220">
    <property type="component" value="Chromosome DSM 122"/>
</dbReference>
<dbReference type="STRING" id="1150469.RSPPHO_02996"/>
<keyword evidence="1" id="KW-0805">Transcription regulation</keyword>
<evidence type="ECO:0000256" key="2">
    <source>
        <dbReference type="ARBA" id="ARBA00023125"/>
    </source>
</evidence>
<proteinExistence type="predicted"/>
<dbReference type="EMBL" id="HE663493">
    <property type="protein sequence ID" value="CCG09622.1"/>
    <property type="molecule type" value="Genomic_DNA"/>
</dbReference>
<evidence type="ECO:0000259" key="4">
    <source>
        <dbReference type="Pfam" id="PF07729"/>
    </source>
</evidence>
<name>H6SQA3_PARPM</name>
<reference evidence="5 6" key="1">
    <citation type="submission" date="2012-02" db="EMBL/GenBank/DDBJ databases">
        <title>Shotgun genome sequence of Phaeospirillum photometricum DSM 122.</title>
        <authorList>
            <person name="Duquesne K."/>
            <person name="Sturgis J."/>
        </authorList>
    </citation>
    <scope>NUCLEOTIDE SEQUENCE [LARGE SCALE GENOMIC DNA]</scope>
    <source>
        <strain evidence="6">DSM122</strain>
    </source>
</reference>
<dbReference type="Pfam" id="PF07729">
    <property type="entry name" value="FCD"/>
    <property type="match status" value="1"/>
</dbReference>
<keyword evidence="3" id="KW-0804">Transcription</keyword>
<dbReference type="GO" id="GO:0003677">
    <property type="term" value="F:DNA binding"/>
    <property type="evidence" value="ECO:0007669"/>
    <property type="project" value="UniProtKB-KW"/>
</dbReference>
<keyword evidence="2" id="KW-0238">DNA-binding</keyword>
<evidence type="ECO:0000256" key="1">
    <source>
        <dbReference type="ARBA" id="ARBA00023015"/>
    </source>
</evidence>
<dbReference type="HOGENOM" id="CLU_2466985_0_0_5"/>
<evidence type="ECO:0000313" key="5">
    <source>
        <dbReference type="EMBL" id="CCG09622.1"/>
    </source>
</evidence>
<evidence type="ECO:0000313" key="6">
    <source>
        <dbReference type="Proteomes" id="UP000033220"/>
    </source>
</evidence>
<evidence type="ECO:0000256" key="3">
    <source>
        <dbReference type="ARBA" id="ARBA00023163"/>
    </source>
</evidence>